<dbReference type="PANTHER" id="PTHR23509:SF8">
    <property type="entry name" value="DDHD DOMAIN-CONTAINING PROTEIN"/>
    <property type="match status" value="1"/>
</dbReference>
<evidence type="ECO:0000259" key="2">
    <source>
        <dbReference type="PROSITE" id="PS51043"/>
    </source>
</evidence>
<dbReference type="PANTHER" id="PTHR23509">
    <property type="entry name" value="PA-PL1 PHOSPHOLIPASE FAMILY"/>
    <property type="match status" value="1"/>
</dbReference>
<name>Q55DN9_DICDI</name>
<dbReference type="AlphaFoldDB" id="Q55DN9"/>
<dbReference type="EMBL" id="AAFI02000005">
    <property type="protein sequence ID" value="EAL72142.1"/>
    <property type="molecule type" value="Genomic_DNA"/>
</dbReference>
<proteinExistence type="predicted"/>
<evidence type="ECO:0000256" key="1">
    <source>
        <dbReference type="SAM" id="MobiDB-lite"/>
    </source>
</evidence>
<dbReference type="HOGENOM" id="CLU_583209_0_0_1"/>
<dbReference type="Proteomes" id="UP000002195">
    <property type="component" value="Unassembled WGS sequence"/>
</dbReference>
<dbReference type="RefSeq" id="XP_646092.1">
    <property type="nucleotide sequence ID" value="XM_641000.1"/>
</dbReference>
<evidence type="ECO:0000313" key="3">
    <source>
        <dbReference type="EMBL" id="EAL72142.1"/>
    </source>
</evidence>
<dbReference type="GO" id="GO:0004620">
    <property type="term" value="F:phospholipase activity"/>
    <property type="evidence" value="ECO:0000318"/>
    <property type="project" value="GO_Central"/>
</dbReference>
<dbReference type="GO" id="GO:0046872">
    <property type="term" value="F:metal ion binding"/>
    <property type="evidence" value="ECO:0007669"/>
    <property type="project" value="InterPro"/>
</dbReference>
<dbReference type="InParanoid" id="Q55DN9"/>
<feature type="compositionally biased region" description="Gly residues" evidence="1">
    <location>
        <begin position="1"/>
        <end position="10"/>
    </location>
</feature>
<dbReference type="eggNOG" id="KOG2308">
    <property type="taxonomic scope" value="Eukaryota"/>
</dbReference>
<dbReference type="GeneID" id="8617042"/>
<dbReference type="KEGG" id="ddi:DDB_G0269584"/>
<feature type="region of interest" description="Disordered" evidence="1">
    <location>
        <begin position="379"/>
        <end position="425"/>
    </location>
</feature>
<dbReference type="VEuPathDB" id="AmoebaDB:DDB_G0269584"/>
<accession>Q55DN9</accession>
<dbReference type="Reactome" id="R-DDI-204005">
    <property type="pathway name" value="COPII-mediated vesicle transport"/>
</dbReference>
<keyword evidence="4" id="KW-1185">Reference proteome</keyword>
<feature type="domain" description="DDHD" evidence="2">
    <location>
        <begin position="278"/>
        <end position="469"/>
    </location>
</feature>
<sequence>MEANSNGGGSSNSFLDLKKEGNSSNGGEKVFVTIGQHKLDLKMKSARTSNIPDLQDISIEHQPPPPPCPYDHLVLVVHGIGKHDSGYFEMIEKLNKKFDKMFAYGSNCGMKRVKFIAIEWHSVIREDLGTIIQDVTPASTHAKSLPKAIRAAIDDSFMDYVLFNDFEFSKKIYTEVTDQLNNQYMEFLKTYPAFDGKVSLYSHSLGSLICYDILTNQPTDALCQSDDQRQFVKDGDSNIASWKKFRASQLHQEKLQHLDVNPIKREFKHPHSSTFLPLVFQTYNLFTTGSPIGIICGLRRYNHFPIPSVINWFNIYNICDPVAYLIEPLIDKSFKQLPTYFLPKFRTGSKKKSNNNGDSSSEDELESLFINKRASSTLTDEVNGNNYNSNNSNVDQPPPQQQQQQSQQSQQQPQNPDSSKDEKPFSNYRFDYAIKPTGIHISEYSPLLTAHSDYWMAGNVLYFIGNSLK</sequence>
<dbReference type="PhylomeDB" id="Q55DN9"/>
<comment type="caution">
    <text evidence="3">The sequence shown here is derived from an EMBL/GenBank/DDBJ whole genome shotgun (WGS) entry which is preliminary data.</text>
</comment>
<feature type="compositionally biased region" description="Low complexity" evidence="1">
    <location>
        <begin position="383"/>
        <end position="417"/>
    </location>
</feature>
<dbReference type="dictyBase" id="DDB_G0269584"/>
<dbReference type="SMART" id="SM01127">
    <property type="entry name" value="DDHD"/>
    <property type="match status" value="1"/>
</dbReference>
<dbReference type="FunCoup" id="Q55DN9">
    <property type="interactions" value="110"/>
</dbReference>
<reference evidence="3 4" key="1">
    <citation type="journal article" date="2005" name="Nature">
        <title>The genome of the social amoeba Dictyostelium discoideum.</title>
        <authorList>
            <consortium name="The Dictyostelium discoideum Sequencing Consortium"/>
            <person name="Eichinger L."/>
            <person name="Pachebat J.A."/>
            <person name="Glockner G."/>
            <person name="Rajandream M.A."/>
            <person name="Sucgang R."/>
            <person name="Berriman M."/>
            <person name="Song J."/>
            <person name="Olsen R."/>
            <person name="Szafranski K."/>
            <person name="Xu Q."/>
            <person name="Tunggal B."/>
            <person name="Kummerfeld S."/>
            <person name="Madera M."/>
            <person name="Konfortov B.A."/>
            <person name="Rivero F."/>
            <person name="Bankier A.T."/>
            <person name="Lehmann R."/>
            <person name="Hamlin N."/>
            <person name="Davies R."/>
            <person name="Gaudet P."/>
            <person name="Fey P."/>
            <person name="Pilcher K."/>
            <person name="Chen G."/>
            <person name="Saunders D."/>
            <person name="Sodergren E."/>
            <person name="Davis P."/>
            <person name="Kerhornou A."/>
            <person name="Nie X."/>
            <person name="Hall N."/>
            <person name="Anjard C."/>
            <person name="Hemphill L."/>
            <person name="Bason N."/>
            <person name="Farbrother P."/>
            <person name="Desany B."/>
            <person name="Just E."/>
            <person name="Morio T."/>
            <person name="Rost R."/>
            <person name="Churcher C."/>
            <person name="Cooper J."/>
            <person name="Haydock S."/>
            <person name="van Driessche N."/>
            <person name="Cronin A."/>
            <person name="Goodhead I."/>
            <person name="Muzny D."/>
            <person name="Mourier T."/>
            <person name="Pain A."/>
            <person name="Lu M."/>
            <person name="Harper D."/>
            <person name="Lindsay R."/>
            <person name="Hauser H."/>
            <person name="James K."/>
            <person name="Quiles M."/>
            <person name="Madan Babu M."/>
            <person name="Saito T."/>
            <person name="Buchrieser C."/>
            <person name="Wardroper A."/>
            <person name="Felder M."/>
            <person name="Thangavelu M."/>
            <person name="Johnson D."/>
            <person name="Knights A."/>
            <person name="Loulseged H."/>
            <person name="Mungall K."/>
            <person name="Oliver K."/>
            <person name="Price C."/>
            <person name="Quail M.A."/>
            <person name="Urushihara H."/>
            <person name="Hernandez J."/>
            <person name="Rabbinowitsch E."/>
            <person name="Steffen D."/>
            <person name="Sanders M."/>
            <person name="Ma J."/>
            <person name="Kohara Y."/>
            <person name="Sharp S."/>
            <person name="Simmonds M."/>
            <person name="Spiegler S."/>
            <person name="Tivey A."/>
            <person name="Sugano S."/>
            <person name="White B."/>
            <person name="Walker D."/>
            <person name="Woodward J."/>
            <person name="Winckler T."/>
            <person name="Tanaka Y."/>
            <person name="Shaulsky G."/>
            <person name="Schleicher M."/>
            <person name="Weinstock G."/>
            <person name="Rosenthal A."/>
            <person name="Cox E.C."/>
            <person name="Chisholm R.L."/>
            <person name="Gibbs R."/>
            <person name="Loomis W.F."/>
            <person name="Platzer M."/>
            <person name="Kay R.R."/>
            <person name="Williams J."/>
            <person name="Dear P.H."/>
            <person name="Noegel A.A."/>
            <person name="Barrell B."/>
            <person name="Kuspa A."/>
        </authorList>
    </citation>
    <scope>NUCLEOTIDE SEQUENCE [LARGE SCALE GENOMIC DNA]</scope>
    <source>
        <strain evidence="3 4">AX4</strain>
    </source>
</reference>
<dbReference type="InterPro" id="IPR058055">
    <property type="entry name" value="PA-PLA1"/>
</dbReference>
<dbReference type="Pfam" id="PF02862">
    <property type="entry name" value="DDHD"/>
    <property type="match status" value="1"/>
</dbReference>
<dbReference type="Reactome" id="R-DDI-1483226">
    <property type="pathway name" value="Synthesis of PI"/>
</dbReference>
<organism evidence="3 4">
    <name type="scientific">Dictyostelium discoideum</name>
    <name type="common">Social amoeba</name>
    <dbReference type="NCBI Taxonomy" id="44689"/>
    <lineage>
        <taxon>Eukaryota</taxon>
        <taxon>Amoebozoa</taxon>
        <taxon>Evosea</taxon>
        <taxon>Eumycetozoa</taxon>
        <taxon>Dictyostelia</taxon>
        <taxon>Dictyosteliales</taxon>
        <taxon>Dictyosteliaceae</taxon>
        <taxon>Dictyostelium</taxon>
    </lineage>
</organism>
<dbReference type="InterPro" id="IPR004177">
    <property type="entry name" value="DDHD_dom"/>
</dbReference>
<feature type="region of interest" description="Disordered" evidence="1">
    <location>
        <begin position="1"/>
        <end position="26"/>
    </location>
</feature>
<dbReference type="STRING" id="44689.Q55DN9"/>
<gene>
    <name evidence="3" type="ORF">DDB_G0269584</name>
</gene>
<dbReference type="Reactome" id="R-DDI-1483166">
    <property type="pathway name" value="Synthesis of PA"/>
</dbReference>
<dbReference type="InterPro" id="IPR029058">
    <property type="entry name" value="AB_hydrolase_fold"/>
</dbReference>
<evidence type="ECO:0000313" key="4">
    <source>
        <dbReference type="Proteomes" id="UP000002195"/>
    </source>
</evidence>
<dbReference type="PROSITE" id="PS51043">
    <property type="entry name" value="DDHD"/>
    <property type="match status" value="1"/>
</dbReference>
<dbReference type="GO" id="GO:0005737">
    <property type="term" value="C:cytoplasm"/>
    <property type="evidence" value="ECO:0000318"/>
    <property type="project" value="GO_Central"/>
</dbReference>
<protein>
    <recommendedName>
        <fullName evidence="2">DDHD domain-containing protein</fullName>
    </recommendedName>
</protein>
<dbReference type="SUPFAM" id="SSF53474">
    <property type="entry name" value="alpha/beta-Hydrolases"/>
    <property type="match status" value="1"/>
</dbReference>
<dbReference type="PaxDb" id="44689-DDB0190381"/>